<evidence type="ECO:0000256" key="2">
    <source>
        <dbReference type="SAM" id="SignalP"/>
    </source>
</evidence>
<name>A0A858RR34_9BACT</name>
<feature type="compositionally biased region" description="Pro residues" evidence="1">
    <location>
        <begin position="700"/>
        <end position="709"/>
    </location>
</feature>
<dbReference type="RefSeq" id="WP_169457296.1">
    <property type="nucleotide sequence ID" value="NZ_CP051774.1"/>
</dbReference>
<dbReference type="EMBL" id="CP051774">
    <property type="protein sequence ID" value="QJE98809.1"/>
    <property type="molecule type" value="Genomic_DNA"/>
</dbReference>
<dbReference type="AlphaFoldDB" id="A0A858RR34"/>
<dbReference type="KEGG" id="luo:HHL09_24525"/>
<accession>A0A858RR34</accession>
<feature type="signal peptide" evidence="2">
    <location>
        <begin position="1"/>
        <end position="20"/>
    </location>
</feature>
<evidence type="ECO:0000256" key="1">
    <source>
        <dbReference type="SAM" id="MobiDB-lite"/>
    </source>
</evidence>
<sequence length="744" mass="82148">MKRQLLLSLLLALGNLSAPAADMKVEHFAFDVDGRFTVQAPLEFGSRHALLEGLDPATGNFRVLVSGAVDGRKGSVIFRLPANYGPKALVRIRTGTQTTVPAAQFTDPALFQVVYESPISEAVKISFLKEASTKMGGWSNLPRAEAQSRLIAWAQANPRVAAATLTSMGGTITIRFTDDDIVVLMPKRRGENPTGEPPPGEVELPLVPPLATKDIGPKATTGMSIPGSEKAFTAFSLESTFPSSTSKIASWLGSNGYKTTKYDATSVLDLMSWSHKDDPIGVLFWQIHGVPFERKDGTTSVALVTREIAPDEGTTRPYAPMRGTGLLNLAMEEGKTDPYYTITGRFVETYMRFAPNSLVMIDACYGGNADLANSFMLAGAGSYVSWDWLSGPRSGDTFRKVFDRLLGTNAEAPISTLKERAFSIPVIQHWMQVKGYDEDPSNKYQNQGRKNALLLWHHRQTNPAHMLKPSIMRVITEANRPGEQFTKYLLEGDFGDDPGPSKRKVMWGNQEMNVLRWDALNGIVVPIPDNPPGGNFQVFLTREHQTKSNEVPMTEWTIPFEFERTDHGALNAKMNFTVKFRADLRGERYEPEGQVTYIARPWTTMADCSGTLTASGVYRPDDDSSTTWSGSSDIRSYDVGKGNVPTKNIIHGSGIMTGAGLTHFFTLTANGSFTETYRTKTSSKVTERVAELDPFRFFLPPPQPQPPHWQFPGGNKTDEGDERIDKLVWPTVAARYRPDDNTPR</sequence>
<gene>
    <name evidence="3" type="ORF">HHL09_24525</name>
</gene>
<keyword evidence="2" id="KW-0732">Signal</keyword>
<keyword evidence="4" id="KW-1185">Reference proteome</keyword>
<protein>
    <recommendedName>
        <fullName evidence="5">Gingipain domain-containing protein</fullName>
    </recommendedName>
</protein>
<feature type="chain" id="PRO_5032475976" description="Gingipain domain-containing protein" evidence="2">
    <location>
        <begin position="21"/>
        <end position="744"/>
    </location>
</feature>
<evidence type="ECO:0000313" key="4">
    <source>
        <dbReference type="Proteomes" id="UP000501812"/>
    </source>
</evidence>
<feature type="region of interest" description="Disordered" evidence="1">
    <location>
        <begin position="700"/>
        <end position="721"/>
    </location>
</feature>
<organism evidence="3 4">
    <name type="scientific">Luteolibacter luteus</name>
    <dbReference type="NCBI Taxonomy" id="2728835"/>
    <lineage>
        <taxon>Bacteria</taxon>
        <taxon>Pseudomonadati</taxon>
        <taxon>Verrucomicrobiota</taxon>
        <taxon>Verrucomicrobiia</taxon>
        <taxon>Verrucomicrobiales</taxon>
        <taxon>Verrucomicrobiaceae</taxon>
        <taxon>Luteolibacter</taxon>
    </lineage>
</organism>
<evidence type="ECO:0008006" key="5">
    <source>
        <dbReference type="Google" id="ProtNLM"/>
    </source>
</evidence>
<proteinExistence type="predicted"/>
<evidence type="ECO:0000313" key="3">
    <source>
        <dbReference type="EMBL" id="QJE98809.1"/>
    </source>
</evidence>
<dbReference type="Proteomes" id="UP000501812">
    <property type="component" value="Chromosome"/>
</dbReference>
<feature type="region of interest" description="Disordered" evidence="1">
    <location>
        <begin position="189"/>
        <end position="210"/>
    </location>
</feature>
<reference evidence="3 4" key="1">
    <citation type="submission" date="2020-04" db="EMBL/GenBank/DDBJ databases">
        <title>Luteolibacter sp. G-1-1-1 isolated from soil.</title>
        <authorList>
            <person name="Dahal R.H."/>
        </authorList>
    </citation>
    <scope>NUCLEOTIDE SEQUENCE [LARGE SCALE GENOMIC DNA]</scope>
    <source>
        <strain evidence="3 4">G-1-1-1</strain>
    </source>
</reference>